<evidence type="ECO:0000256" key="2">
    <source>
        <dbReference type="ARBA" id="ARBA00006966"/>
    </source>
</evidence>
<evidence type="ECO:0000256" key="5">
    <source>
        <dbReference type="SAM" id="MobiDB-lite"/>
    </source>
</evidence>
<keyword evidence="8" id="KW-1185">Reference proteome</keyword>
<dbReference type="OrthoDB" id="10261951at2759"/>
<dbReference type="AlphaFoldDB" id="M7SNT7"/>
<reference evidence="8" key="1">
    <citation type="journal article" date="2013" name="Genome Announc.">
        <title>Draft genome sequence of the grapevine dieback fungus Eutypa lata UCR-EL1.</title>
        <authorList>
            <person name="Blanco-Ulate B."/>
            <person name="Rolshausen P.E."/>
            <person name="Cantu D."/>
        </authorList>
    </citation>
    <scope>NUCLEOTIDE SEQUENCE [LARGE SCALE GENOMIC DNA]</scope>
    <source>
        <strain evidence="8">UCR-EL1</strain>
    </source>
</reference>
<dbReference type="GO" id="GO:0005829">
    <property type="term" value="C:cytosol"/>
    <property type="evidence" value="ECO:0007669"/>
    <property type="project" value="TreeGrafter"/>
</dbReference>
<feature type="region of interest" description="Disordered" evidence="5">
    <location>
        <begin position="406"/>
        <end position="436"/>
    </location>
</feature>
<dbReference type="PANTHER" id="PTHR48097:SF9">
    <property type="entry name" value="L-THREONINE ALDOLASE"/>
    <property type="match status" value="1"/>
</dbReference>
<dbReference type="PANTHER" id="PTHR48097">
    <property type="entry name" value="L-THREONINE ALDOLASE-RELATED"/>
    <property type="match status" value="1"/>
</dbReference>
<dbReference type="Gene3D" id="3.40.640.10">
    <property type="entry name" value="Type I PLP-dependent aspartate aminotransferase-like (Major domain)"/>
    <property type="match status" value="1"/>
</dbReference>
<dbReference type="InterPro" id="IPR023603">
    <property type="entry name" value="Low_specificity_L-TA-like"/>
</dbReference>
<dbReference type="SUPFAM" id="SSF53383">
    <property type="entry name" value="PLP-dependent transferases"/>
    <property type="match status" value="1"/>
</dbReference>
<gene>
    <name evidence="7" type="ORF">UCREL1_7156</name>
</gene>
<dbReference type="eggNOG" id="KOG1368">
    <property type="taxonomic scope" value="Eukaryota"/>
</dbReference>
<keyword evidence="4" id="KW-0456">Lyase</keyword>
<keyword evidence="3" id="KW-0663">Pyridoxal phosphate</keyword>
<dbReference type="InterPro" id="IPR015422">
    <property type="entry name" value="PyrdxlP-dep_Trfase_small"/>
</dbReference>
<evidence type="ECO:0000259" key="6">
    <source>
        <dbReference type="Pfam" id="PF01212"/>
    </source>
</evidence>
<dbReference type="InterPro" id="IPR001597">
    <property type="entry name" value="ArAA_b-elim_lyase/Thr_aldolase"/>
</dbReference>
<dbReference type="GO" id="GO:0006567">
    <property type="term" value="P:L-threonine catabolic process"/>
    <property type="evidence" value="ECO:0007669"/>
    <property type="project" value="TreeGrafter"/>
</dbReference>
<name>M7SNT7_EUTLA</name>
<dbReference type="Pfam" id="PF01212">
    <property type="entry name" value="Beta_elim_lyase"/>
    <property type="match status" value="1"/>
</dbReference>
<evidence type="ECO:0000256" key="3">
    <source>
        <dbReference type="ARBA" id="ARBA00022898"/>
    </source>
</evidence>
<protein>
    <submittedName>
        <fullName evidence="7">Putative threonine aldolase protein</fullName>
    </submittedName>
</protein>
<feature type="domain" description="Aromatic amino acid beta-eliminating lyase/threonine aldolase" evidence="6">
    <location>
        <begin position="45"/>
        <end position="348"/>
    </location>
</feature>
<dbReference type="HOGENOM" id="CLU_029381_1_0_1"/>
<dbReference type="STRING" id="1287681.M7SNT7"/>
<comment type="similarity">
    <text evidence="2">Belongs to the threonine aldolase family.</text>
</comment>
<evidence type="ECO:0000313" key="7">
    <source>
        <dbReference type="EMBL" id="EMR65872.1"/>
    </source>
</evidence>
<dbReference type="OMA" id="GATICRI"/>
<dbReference type="InterPro" id="IPR015424">
    <property type="entry name" value="PyrdxlP-dep_Trfase"/>
</dbReference>
<feature type="region of interest" description="Disordered" evidence="5">
    <location>
        <begin position="1"/>
        <end position="24"/>
    </location>
</feature>
<organism evidence="7 8">
    <name type="scientific">Eutypa lata (strain UCR-EL1)</name>
    <name type="common">Grapevine dieback disease fungus</name>
    <name type="synonym">Eutypa armeniacae</name>
    <dbReference type="NCBI Taxonomy" id="1287681"/>
    <lineage>
        <taxon>Eukaryota</taxon>
        <taxon>Fungi</taxon>
        <taxon>Dikarya</taxon>
        <taxon>Ascomycota</taxon>
        <taxon>Pezizomycotina</taxon>
        <taxon>Sordariomycetes</taxon>
        <taxon>Xylariomycetidae</taxon>
        <taxon>Xylariales</taxon>
        <taxon>Diatrypaceae</taxon>
        <taxon>Eutypa</taxon>
    </lineage>
</organism>
<evidence type="ECO:0000313" key="8">
    <source>
        <dbReference type="Proteomes" id="UP000012174"/>
    </source>
</evidence>
<feature type="compositionally biased region" description="Low complexity" evidence="5">
    <location>
        <begin position="1"/>
        <end position="15"/>
    </location>
</feature>
<proteinExistence type="inferred from homology"/>
<dbReference type="GO" id="GO:0006545">
    <property type="term" value="P:glycine biosynthetic process"/>
    <property type="evidence" value="ECO:0007669"/>
    <property type="project" value="TreeGrafter"/>
</dbReference>
<dbReference type="Proteomes" id="UP000012174">
    <property type="component" value="Unassembled WGS sequence"/>
</dbReference>
<dbReference type="FunFam" id="3.40.640.10:FF:000030">
    <property type="entry name" value="Low-specificity L-threonine aldolase"/>
    <property type="match status" value="1"/>
</dbReference>
<dbReference type="KEGG" id="ela:UCREL1_7156"/>
<comment type="cofactor">
    <cofactor evidence="1">
        <name>pyridoxal 5'-phosphate</name>
        <dbReference type="ChEBI" id="CHEBI:597326"/>
    </cofactor>
</comment>
<evidence type="ECO:0000256" key="4">
    <source>
        <dbReference type="ARBA" id="ARBA00023239"/>
    </source>
</evidence>
<dbReference type="EMBL" id="KB706771">
    <property type="protein sequence ID" value="EMR65872.1"/>
    <property type="molecule type" value="Genomic_DNA"/>
</dbReference>
<evidence type="ECO:0000256" key="1">
    <source>
        <dbReference type="ARBA" id="ARBA00001933"/>
    </source>
</evidence>
<dbReference type="NCBIfam" id="NF041359">
    <property type="entry name" value="GntG_guanitoxin"/>
    <property type="match status" value="1"/>
</dbReference>
<dbReference type="InterPro" id="IPR015421">
    <property type="entry name" value="PyrdxlP-dep_Trfase_major"/>
</dbReference>
<accession>M7SNT7</accession>
<dbReference type="Gene3D" id="3.90.1150.10">
    <property type="entry name" value="Aspartate Aminotransferase, domain 1"/>
    <property type="match status" value="1"/>
</dbReference>
<sequence>MSRSSSITTTTAAEKAGGENGAAVDLHKSPAASSWIGNKGAAAFDLRSDTMTTPTAAMLSAIQTATLLDDVFEEDPTTQALEAHVADLTGKEAGLLVLSGTMGNQVALRTLLTQPPHGVLCDYRSHIVKYEAGGVSSLTGATTQPIQPTTNGLYLTLEDIQAHAILDDNVHYCPTRVISLENSLDGLIMPLSEIERIGAFARAHNIKLHCDGARLWEVVAASSSSSSSSSSSASPNGPSLRDYAANFDTLTLCFSKGLGAPIGSVLVGRAATIQHARRIRKMLGGGLRQSGVVAAAARVAVDATFGAGPRGEGGLLRATHEMARRVEALWAGVAGGSMEVPVQTNMCWLDLGSAGGGRGVTAGRLEALGAEAGLKLMGNRIVTHYQVGEEALRRLEGVFQRVAEEATAAAGGSEGEGEEKEKGAKGSSPYGVKSQL</sequence>
<dbReference type="GO" id="GO:0008732">
    <property type="term" value="F:L-allo-threonine aldolase activity"/>
    <property type="evidence" value="ECO:0007669"/>
    <property type="project" value="TreeGrafter"/>
</dbReference>